<dbReference type="EMBL" id="OCMF01000002">
    <property type="protein sequence ID" value="SOC80573.1"/>
    <property type="molecule type" value="Genomic_DNA"/>
</dbReference>
<dbReference type="RefSeq" id="WP_097056334.1">
    <property type="nucleotide sequence ID" value="NZ_OCMF01000002.1"/>
</dbReference>
<keyword evidence="1" id="KW-0732">Signal</keyword>
<accession>A0A285X5F3</accession>
<sequence length="340" mass="37761">MKKTKLLTGFLMAIALIFTSCSKEEDAAIKDDEKAYLSFQTQINDLIPKNHSKQADLDIPECTVGTPAFVEIILSNGDVYVAGSESNPLRLDLNPNAPDTNGDGAPDYFTEESATLELNPGIYTLQYFTVLDADANVLWIAPMDDNSPGGIDDMVEQSLPMDINLGAGVKKYQNVEVVCFDDRIVNQYGYLFYDLNGIQLIEFCIFGNYCDETGRHAEYVSFSVDVWKYSHNPLDPKGEMLYDDEENAIVVTDYEDYAETAAVPLCITLPDGPGLDEYYLEITLLYPGEEGTLIRSGLISDADVTALFNGEDEVEYYHFREGNCNLDDSPVLLDVPEEGL</sequence>
<proteinExistence type="predicted"/>
<feature type="signal peptide" evidence="1">
    <location>
        <begin position="1"/>
        <end position="22"/>
    </location>
</feature>
<protein>
    <submittedName>
        <fullName evidence="2">Uncharacterized protein</fullName>
    </submittedName>
</protein>
<keyword evidence="3" id="KW-1185">Reference proteome</keyword>
<name>A0A285X5F3_9FLAO</name>
<gene>
    <name evidence="2" type="ORF">SAMN06296241_2126</name>
</gene>
<organism evidence="2 3">
    <name type="scientific">Salinimicrobium sediminis</name>
    <dbReference type="NCBI Taxonomy" id="1343891"/>
    <lineage>
        <taxon>Bacteria</taxon>
        <taxon>Pseudomonadati</taxon>
        <taxon>Bacteroidota</taxon>
        <taxon>Flavobacteriia</taxon>
        <taxon>Flavobacteriales</taxon>
        <taxon>Flavobacteriaceae</taxon>
        <taxon>Salinimicrobium</taxon>
    </lineage>
</organism>
<dbReference type="OrthoDB" id="972683at2"/>
<evidence type="ECO:0000313" key="3">
    <source>
        <dbReference type="Proteomes" id="UP000219193"/>
    </source>
</evidence>
<dbReference type="Proteomes" id="UP000219193">
    <property type="component" value="Unassembled WGS sequence"/>
</dbReference>
<evidence type="ECO:0000313" key="2">
    <source>
        <dbReference type="EMBL" id="SOC80573.1"/>
    </source>
</evidence>
<evidence type="ECO:0000256" key="1">
    <source>
        <dbReference type="SAM" id="SignalP"/>
    </source>
</evidence>
<dbReference type="AlphaFoldDB" id="A0A285X5F3"/>
<feature type="chain" id="PRO_5013284352" evidence="1">
    <location>
        <begin position="23"/>
        <end position="340"/>
    </location>
</feature>
<reference evidence="3" key="1">
    <citation type="submission" date="2017-09" db="EMBL/GenBank/DDBJ databases">
        <authorList>
            <person name="Varghese N."/>
            <person name="Submissions S."/>
        </authorList>
    </citation>
    <scope>NUCLEOTIDE SEQUENCE [LARGE SCALE GENOMIC DNA]</scope>
    <source>
        <strain evidence="3">CGMCC 1.12641</strain>
    </source>
</reference>
<dbReference type="PROSITE" id="PS51257">
    <property type="entry name" value="PROKAR_LIPOPROTEIN"/>
    <property type="match status" value="1"/>
</dbReference>